<accession>A0A9E6RCC7</accession>
<evidence type="ECO:0000313" key="2">
    <source>
        <dbReference type="Proteomes" id="UP000825701"/>
    </source>
</evidence>
<sequence>MTTHADNRYSYPRRDRPAGVLRLEPDEIVEMIRRVLPAGAGSRLAIIAEVNPRLGARWASGEVIPPADVFQWIDSEDDVLRRAGNPAAELDAIVERLRAAGLQDITIGSHLLAAEARLRNR</sequence>
<keyword evidence="2" id="KW-1185">Reference proteome</keyword>
<dbReference type="KEGG" id="cmet:K6K41_02625"/>
<name>A0A9E6RCC7_9HYPH</name>
<dbReference type="AlphaFoldDB" id="A0A9E6RCC7"/>
<dbReference type="EMBL" id="CP081869">
    <property type="protein sequence ID" value="QZO00628.1"/>
    <property type="molecule type" value="Genomic_DNA"/>
</dbReference>
<dbReference type="Proteomes" id="UP000825701">
    <property type="component" value="Chromosome"/>
</dbReference>
<evidence type="ECO:0000313" key="1">
    <source>
        <dbReference type="EMBL" id="QZO00628.1"/>
    </source>
</evidence>
<organism evidence="1 2">
    <name type="scientific">Chenggangzhangella methanolivorans</name>
    <dbReference type="NCBI Taxonomy" id="1437009"/>
    <lineage>
        <taxon>Bacteria</taxon>
        <taxon>Pseudomonadati</taxon>
        <taxon>Pseudomonadota</taxon>
        <taxon>Alphaproteobacteria</taxon>
        <taxon>Hyphomicrobiales</taxon>
        <taxon>Methylopilaceae</taxon>
        <taxon>Chenggangzhangella</taxon>
    </lineage>
</organism>
<gene>
    <name evidence="1" type="ORF">K6K41_02625</name>
</gene>
<protein>
    <submittedName>
        <fullName evidence="1">Uncharacterized protein</fullName>
    </submittedName>
</protein>
<dbReference type="RefSeq" id="WP_261403799.1">
    <property type="nucleotide sequence ID" value="NZ_CP081869.1"/>
</dbReference>
<proteinExistence type="predicted"/>
<reference evidence="1" key="1">
    <citation type="submission" date="2021-08" db="EMBL/GenBank/DDBJ databases">
        <authorList>
            <person name="Zhang H."/>
            <person name="Xu M."/>
            <person name="Yu Z."/>
            <person name="Yang L."/>
            <person name="Cai Y."/>
        </authorList>
    </citation>
    <scope>NUCLEOTIDE SEQUENCE</scope>
    <source>
        <strain evidence="1">CHL1</strain>
    </source>
</reference>